<comment type="caution">
    <text evidence="1">The sequence shown here is derived from an EMBL/GenBank/DDBJ whole genome shotgun (WGS) entry which is preliminary data.</text>
</comment>
<dbReference type="PANTHER" id="PTHR35788:SF1">
    <property type="entry name" value="EXPORTED PROTEIN"/>
    <property type="match status" value="1"/>
</dbReference>
<dbReference type="Proteomes" id="UP001174209">
    <property type="component" value="Unassembled WGS sequence"/>
</dbReference>
<organism evidence="1 2">
    <name type="scientific">Arthrobacter burdickii</name>
    <dbReference type="NCBI Taxonomy" id="3035920"/>
    <lineage>
        <taxon>Bacteria</taxon>
        <taxon>Bacillati</taxon>
        <taxon>Actinomycetota</taxon>
        <taxon>Actinomycetes</taxon>
        <taxon>Micrococcales</taxon>
        <taxon>Micrococcaceae</taxon>
        <taxon>Arthrobacter</taxon>
    </lineage>
</organism>
<name>A0ABT8K0B1_9MICC</name>
<reference evidence="1" key="1">
    <citation type="submission" date="2023-06" db="EMBL/GenBank/DDBJ databases">
        <title>MT1 and MT2 Draft Genomes of Novel Species.</title>
        <authorList>
            <person name="Venkateswaran K."/>
        </authorList>
    </citation>
    <scope>NUCLEOTIDE SEQUENCE</scope>
    <source>
        <strain evidence="1">IIF3SC-B10</strain>
    </source>
</reference>
<evidence type="ECO:0000313" key="2">
    <source>
        <dbReference type="Proteomes" id="UP001174209"/>
    </source>
</evidence>
<sequence length="285" mass="32801">MTRRLFCEISPLTYRIAVERMILLRHLRDVLRGATLSSTRTADPLPVTVYRHASLIRRRLGNVETELQDNKAVSLGLTAPKIDGIVIAPGERFSFWSLAGRCSAKEGYKEGLTISNGKPTRGMGGGMCQFTNLLHWMVLHSPLTVVEHHHHNELDLFPDYNRQIPWGTGTSIAFNYLDYQVENRTSFTFQFRTWTTEEYLHGELRADRDLPTKFHIRERDAYFFEDHGEVFRHNRVYRLERDKGTGRVLSEELLLENEGRVAYDRSLILAEILSSRPAAQELPAS</sequence>
<accession>A0ABT8K0B1</accession>
<protein>
    <submittedName>
        <fullName evidence="1">VanW family protein</fullName>
    </submittedName>
</protein>
<dbReference type="InterPro" id="IPR052913">
    <property type="entry name" value="Glycopeptide_resist_protein"/>
</dbReference>
<dbReference type="RefSeq" id="WP_301226391.1">
    <property type="nucleotide sequence ID" value="NZ_JAROCG010000001.1"/>
</dbReference>
<evidence type="ECO:0000313" key="1">
    <source>
        <dbReference type="EMBL" id="MDN4610866.1"/>
    </source>
</evidence>
<dbReference type="Pfam" id="PF04294">
    <property type="entry name" value="VanW"/>
    <property type="match status" value="1"/>
</dbReference>
<dbReference type="InterPro" id="IPR007391">
    <property type="entry name" value="Vancomycin_resist_VanW"/>
</dbReference>
<dbReference type="PANTHER" id="PTHR35788">
    <property type="entry name" value="EXPORTED PROTEIN-RELATED"/>
    <property type="match status" value="1"/>
</dbReference>
<dbReference type="EMBL" id="JAROCG010000001">
    <property type="protein sequence ID" value="MDN4610866.1"/>
    <property type="molecule type" value="Genomic_DNA"/>
</dbReference>
<keyword evidence="2" id="KW-1185">Reference proteome</keyword>
<gene>
    <name evidence="1" type="ORF">P5G52_08270</name>
</gene>
<proteinExistence type="predicted"/>